<dbReference type="AlphaFoldDB" id="A0A099WFA2"/>
<dbReference type="Gene3D" id="3.40.50.1360">
    <property type="match status" value="1"/>
</dbReference>
<dbReference type="PROSITE" id="PS51000">
    <property type="entry name" value="HTH_DEOR_2"/>
    <property type="match status" value="1"/>
</dbReference>
<dbReference type="InterPro" id="IPR018356">
    <property type="entry name" value="Tscrpt_reg_HTH_DeoR_CS"/>
</dbReference>
<evidence type="ECO:0000313" key="2">
    <source>
        <dbReference type="Proteomes" id="UP000029844"/>
    </source>
</evidence>
<dbReference type="SUPFAM" id="SSF100950">
    <property type="entry name" value="NagB/RpiA/CoA transferase-like"/>
    <property type="match status" value="1"/>
</dbReference>
<dbReference type="InterPro" id="IPR037171">
    <property type="entry name" value="NagB/RpiA_transferase-like"/>
</dbReference>
<dbReference type="GeneID" id="58716384"/>
<dbReference type="InterPro" id="IPR014036">
    <property type="entry name" value="DeoR-like_C"/>
</dbReference>
<dbReference type="Proteomes" id="UP000029844">
    <property type="component" value="Unassembled WGS sequence"/>
</dbReference>
<dbReference type="GO" id="GO:0003700">
    <property type="term" value="F:DNA-binding transcription factor activity"/>
    <property type="evidence" value="ECO:0007669"/>
    <property type="project" value="InterPro"/>
</dbReference>
<dbReference type="PANTHER" id="PTHR30363:SF56">
    <property type="entry name" value="TRANSCRIPTIONAL REGULATOR, DEOR FAMILY"/>
    <property type="match status" value="1"/>
</dbReference>
<dbReference type="OrthoDB" id="9797223at2"/>
<protein>
    <submittedName>
        <fullName evidence="1">DeoR faimly transcriptional regulator</fullName>
    </submittedName>
</protein>
<evidence type="ECO:0000313" key="1">
    <source>
        <dbReference type="EMBL" id="KGL43321.1"/>
    </source>
</evidence>
<accession>A0A099WFA2</accession>
<dbReference type="PROSITE" id="PS00894">
    <property type="entry name" value="HTH_DEOR_1"/>
    <property type="match status" value="1"/>
</dbReference>
<dbReference type="SMART" id="SM00420">
    <property type="entry name" value="HTH_DEOR"/>
    <property type="match status" value="1"/>
</dbReference>
<keyword evidence="2" id="KW-1185">Reference proteome</keyword>
<dbReference type="Pfam" id="PF08220">
    <property type="entry name" value="HTH_DeoR"/>
    <property type="match status" value="1"/>
</dbReference>
<dbReference type="PANTHER" id="PTHR30363">
    <property type="entry name" value="HTH-TYPE TRANSCRIPTIONAL REGULATOR SRLR-RELATED"/>
    <property type="match status" value="1"/>
</dbReference>
<dbReference type="SUPFAM" id="SSF46785">
    <property type="entry name" value="Winged helix' DNA-binding domain"/>
    <property type="match status" value="1"/>
</dbReference>
<dbReference type="STRING" id="1552123.EP57_02930"/>
<dbReference type="InterPro" id="IPR050313">
    <property type="entry name" value="Carb_Metab_HTH_regulators"/>
</dbReference>
<dbReference type="Pfam" id="PF00455">
    <property type="entry name" value="DeoRC"/>
    <property type="match status" value="1"/>
</dbReference>
<dbReference type="InterPro" id="IPR036388">
    <property type="entry name" value="WH-like_DNA-bd_sf"/>
</dbReference>
<gene>
    <name evidence="1" type="ORF">EP57_02930</name>
</gene>
<dbReference type="InterPro" id="IPR036390">
    <property type="entry name" value="WH_DNA-bd_sf"/>
</dbReference>
<reference evidence="1 2" key="1">
    <citation type="submission" date="2014-05" db="EMBL/GenBank/DDBJ databases">
        <title>Novel Listeriaceae from food processing environments.</title>
        <authorList>
            <person name="den Bakker H.C."/>
        </authorList>
    </citation>
    <scope>NUCLEOTIDE SEQUENCE [LARGE SCALE GENOMIC DNA]</scope>
    <source>
        <strain evidence="1 2">FSL A5-0281</strain>
    </source>
</reference>
<dbReference type="InterPro" id="IPR001034">
    <property type="entry name" value="DeoR_HTH"/>
</dbReference>
<comment type="caution">
    <text evidence="1">The sequence shown here is derived from an EMBL/GenBank/DDBJ whole genome shotgun (WGS) entry which is preliminary data.</text>
</comment>
<dbReference type="eggNOG" id="COG1349">
    <property type="taxonomic scope" value="Bacteria"/>
</dbReference>
<dbReference type="Gene3D" id="1.10.10.10">
    <property type="entry name" value="Winged helix-like DNA-binding domain superfamily/Winged helix DNA-binding domain"/>
    <property type="match status" value="1"/>
</dbReference>
<dbReference type="EMBL" id="JNFA01000006">
    <property type="protein sequence ID" value="KGL43321.1"/>
    <property type="molecule type" value="Genomic_DNA"/>
</dbReference>
<dbReference type="SMART" id="SM01134">
    <property type="entry name" value="DeoRC"/>
    <property type="match status" value="1"/>
</dbReference>
<proteinExistence type="predicted"/>
<name>A0A099WFA2_9LIST</name>
<dbReference type="RefSeq" id="WP_036084051.1">
    <property type="nucleotide sequence ID" value="NZ_CBCSHQ010000020.1"/>
</dbReference>
<sequence>MLNADRHNLIIDLLKRRGSVKLKDLTELADSSESTIRRDLAELEENGLLKRVHGGAILTQARTIEMSMVEKSVKNVREKKDIAKLAASLVKDGDCIYLDAGSTTFEMIDFLIGRDVTVVTNGLMHVEELVSLDLNAYILGGKMKAKTKAVIGGIAMENIANYRFDKAFIGANGIHLNDGYTTPDMEEALLKRKAAELADETFVLADNSKMHHSHFAKMFDLEEATLITDYINVEEKEIWMKKIDIMEAEK</sequence>
<organism evidence="1 2">
    <name type="scientific">Listeria booriae</name>
    <dbReference type="NCBI Taxonomy" id="1552123"/>
    <lineage>
        <taxon>Bacteria</taxon>
        <taxon>Bacillati</taxon>
        <taxon>Bacillota</taxon>
        <taxon>Bacilli</taxon>
        <taxon>Bacillales</taxon>
        <taxon>Listeriaceae</taxon>
        <taxon>Listeria</taxon>
    </lineage>
</organism>
<dbReference type="PRINTS" id="PR00037">
    <property type="entry name" value="HTHLACR"/>
</dbReference>